<protein>
    <submittedName>
        <fullName evidence="2">Uncharacterized protein</fullName>
    </submittedName>
</protein>
<evidence type="ECO:0000313" key="2">
    <source>
        <dbReference type="EMBL" id="MBB6347839.1"/>
    </source>
</evidence>
<organism evidence="2 3">
    <name type="scientific">Nonomuraea muscovyensis</name>
    <dbReference type="NCBI Taxonomy" id="1124761"/>
    <lineage>
        <taxon>Bacteria</taxon>
        <taxon>Bacillati</taxon>
        <taxon>Actinomycetota</taxon>
        <taxon>Actinomycetes</taxon>
        <taxon>Streptosporangiales</taxon>
        <taxon>Streptosporangiaceae</taxon>
        <taxon>Nonomuraea</taxon>
    </lineage>
</organism>
<reference evidence="2 3" key="1">
    <citation type="submission" date="2020-08" db="EMBL/GenBank/DDBJ databases">
        <title>Sequencing the genomes of 1000 actinobacteria strains.</title>
        <authorList>
            <person name="Klenk H.-P."/>
        </authorList>
    </citation>
    <scope>NUCLEOTIDE SEQUENCE [LARGE SCALE GENOMIC DNA]</scope>
    <source>
        <strain evidence="2 3">DSM 45913</strain>
    </source>
</reference>
<gene>
    <name evidence="2" type="ORF">FHU36_004384</name>
</gene>
<evidence type="ECO:0000256" key="1">
    <source>
        <dbReference type="SAM" id="Phobius"/>
    </source>
</evidence>
<dbReference type="AlphaFoldDB" id="A0A7X0EZS8"/>
<name>A0A7X0EZS8_9ACTN</name>
<accession>A0A7X0EZS8</accession>
<comment type="caution">
    <text evidence="2">The sequence shown here is derived from an EMBL/GenBank/DDBJ whole genome shotgun (WGS) entry which is preliminary data.</text>
</comment>
<keyword evidence="3" id="KW-1185">Reference proteome</keyword>
<keyword evidence="1" id="KW-1133">Transmembrane helix</keyword>
<keyword evidence="1" id="KW-0472">Membrane</keyword>
<dbReference type="RefSeq" id="WP_246502523.1">
    <property type="nucleotide sequence ID" value="NZ_JACHJB010000002.1"/>
</dbReference>
<proteinExistence type="predicted"/>
<keyword evidence="1" id="KW-0812">Transmembrane</keyword>
<dbReference type="Proteomes" id="UP000583800">
    <property type="component" value="Unassembled WGS sequence"/>
</dbReference>
<dbReference type="EMBL" id="JACHJB010000002">
    <property type="protein sequence ID" value="MBB6347839.1"/>
    <property type="molecule type" value="Genomic_DNA"/>
</dbReference>
<evidence type="ECO:0000313" key="3">
    <source>
        <dbReference type="Proteomes" id="UP000583800"/>
    </source>
</evidence>
<feature type="transmembrane region" description="Helical" evidence="1">
    <location>
        <begin position="23"/>
        <end position="42"/>
    </location>
</feature>
<sequence>MGSIVLVVRLVLADVRRYPSQVAMLLFAVTTATVTLALGLSLSGTSRTLYEQTRAATAGPDVVALSGETGPAVTPALAELADAPEVVAHHGLYRIVYADLTTRDTTASPVVVHGFAEKPGALNRPLVTPGSGCVPTALSSSAASPPRWA</sequence>